<gene>
    <name evidence="1" type="ORF">A4X03_0g8093</name>
</gene>
<dbReference type="SUPFAM" id="SSF56801">
    <property type="entry name" value="Acetyl-CoA synthetase-like"/>
    <property type="match status" value="1"/>
</dbReference>
<dbReference type="Proteomes" id="UP000077671">
    <property type="component" value="Unassembled WGS sequence"/>
</dbReference>
<reference evidence="1" key="2">
    <citation type="journal article" date="2019" name="IMA Fungus">
        <title>Genome sequencing and comparison of five Tilletia species to identify candidate genes for the detection of regulated species infecting wheat.</title>
        <authorList>
            <person name="Nguyen H.D.T."/>
            <person name="Sultana T."/>
            <person name="Kesanakurti P."/>
            <person name="Hambleton S."/>
        </authorList>
    </citation>
    <scope>NUCLEOTIDE SEQUENCE</scope>
    <source>
        <strain evidence="1">DAOMC 238032</strain>
    </source>
</reference>
<dbReference type="Gene3D" id="3.30.300.30">
    <property type="match status" value="1"/>
</dbReference>
<feature type="non-terminal residue" evidence="1">
    <location>
        <position position="1"/>
    </location>
</feature>
<comment type="caution">
    <text evidence="1">The sequence shown here is derived from an EMBL/GenBank/DDBJ whole genome shotgun (WGS) entry which is preliminary data.</text>
</comment>
<evidence type="ECO:0008006" key="3">
    <source>
        <dbReference type="Google" id="ProtNLM"/>
    </source>
</evidence>
<name>A0A8T8SKH1_9BASI</name>
<dbReference type="EMBL" id="LWDD02002233">
    <property type="protein sequence ID" value="KAE8241747.1"/>
    <property type="molecule type" value="Genomic_DNA"/>
</dbReference>
<dbReference type="InterPro" id="IPR045851">
    <property type="entry name" value="AMP-bd_C_sf"/>
</dbReference>
<accession>A0A8T8SKH1</accession>
<sequence length="59" mass="6695">EAVKKFVMDNKVKYKWLAGVQIIETIPKTASGKILRRDLRTLAKGMKPDPKVREAVSKL</sequence>
<organism evidence="1 2">
    <name type="scientific">Tilletia caries</name>
    <name type="common">wheat bunt fungus</name>
    <dbReference type="NCBI Taxonomy" id="13290"/>
    <lineage>
        <taxon>Eukaryota</taxon>
        <taxon>Fungi</taxon>
        <taxon>Dikarya</taxon>
        <taxon>Basidiomycota</taxon>
        <taxon>Ustilaginomycotina</taxon>
        <taxon>Exobasidiomycetes</taxon>
        <taxon>Tilletiales</taxon>
        <taxon>Tilletiaceae</taxon>
        <taxon>Tilletia</taxon>
    </lineage>
</organism>
<evidence type="ECO:0000313" key="1">
    <source>
        <dbReference type="EMBL" id="KAE8241747.1"/>
    </source>
</evidence>
<protein>
    <recommendedName>
        <fullName evidence="3">AMP-binding enzyme C-terminal domain-containing protein</fullName>
    </recommendedName>
</protein>
<proteinExistence type="predicted"/>
<reference evidence="1" key="1">
    <citation type="submission" date="2016-04" db="EMBL/GenBank/DDBJ databases">
        <authorList>
            <person name="Nguyen H.D."/>
            <person name="Kesanakurti P."/>
            <person name="Cullis J."/>
            <person name="Levesque C.A."/>
            <person name="Hambleton S."/>
        </authorList>
    </citation>
    <scope>NUCLEOTIDE SEQUENCE</scope>
    <source>
        <strain evidence="1">DAOMC 238032</strain>
    </source>
</reference>
<dbReference type="AlphaFoldDB" id="A0A8T8SKH1"/>
<evidence type="ECO:0000313" key="2">
    <source>
        <dbReference type="Proteomes" id="UP000077671"/>
    </source>
</evidence>